<dbReference type="OrthoDB" id="5515767at2"/>
<dbReference type="KEGG" id="ccro:CMC5_022290"/>
<organism evidence="1 2">
    <name type="scientific">Chondromyces crocatus</name>
    <dbReference type="NCBI Taxonomy" id="52"/>
    <lineage>
        <taxon>Bacteria</taxon>
        <taxon>Pseudomonadati</taxon>
        <taxon>Myxococcota</taxon>
        <taxon>Polyangia</taxon>
        <taxon>Polyangiales</taxon>
        <taxon>Polyangiaceae</taxon>
        <taxon>Chondromyces</taxon>
    </lineage>
</organism>
<proteinExistence type="predicted"/>
<gene>
    <name evidence="1" type="ORF">CMC5_022290</name>
</gene>
<dbReference type="EMBL" id="CP012159">
    <property type="protein sequence ID" value="AKT38087.1"/>
    <property type="molecule type" value="Genomic_DNA"/>
</dbReference>
<reference evidence="1 2" key="1">
    <citation type="submission" date="2015-07" db="EMBL/GenBank/DDBJ databases">
        <title>Genome analysis of myxobacterium Chondromyces crocatus Cm c5 reveals a high potential for natural compound synthesis and the genetic basis for the loss of fruiting body formation.</title>
        <authorList>
            <person name="Zaburannyi N."/>
            <person name="Bunk B."/>
            <person name="Maier J."/>
            <person name="Overmann J."/>
            <person name="Mueller R."/>
        </authorList>
    </citation>
    <scope>NUCLEOTIDE SEQUENCE [LARGE SCALE GENOMIC DNA]</scope>
    <source>
        <strain evidence="1 2">Cm c5</strain>
    </source>
</reference>
<dbReference type="AlphaFoldDB" id="A0A0K1EBP4"/>
<name>A0A0K1EBP4_CHOCO</name>
<dbReference type="RefSeq" id="WP_050430365.1">
    <property type="nucleotide sequence ID" value="NZ_CP012159.1"/>
</dbReference>
<evidence type="ECO:0000313" key="1">
    <source>
        <dbReference type="EMBL" id="AKT38087.1"/>
    </source>
</evidence>
<sequence length="125" mass="13907">MSGHRVYETLQRSDIEALFDVGAYVALAGDASHTHGATDFKAFHLELNLGISDEQIRELQSRHNATYIKLKPGLMLGGGKVDLEVYHYEQDLLALLDSSSQYNLRTGRAAYDHGETLGMIDLKLK</sequence>
<accession>A0A0K1EBP4</accession>
<dbReference type="Proteomes" id="UP000067626">
    <property type="component" value="Chromosome"/>
</dbReference>
<keyword evidence="2" id="KW-1185">Reference proteome</keyword>
<evidence type="ECO:0000313" key="2">
    <source>
        <dbReference type="Proteomes" id="UP000067626"/>
    </source>
</evidence>
<protein>
    <submittedName>
        <fullName evidence="1">Uncharacterized protein</fullName>
    </submittedName>
</protein>